<dbReference type="EMBL" id="GBXM01042499">
    <property type="protein sequence ID" value="JAH66078.1"/>
    <property type="molecule type" value="Transcribed_RNA"/>
</dbReference>
<accession>A0A0E9UM77</accession>
<reference evidence="1" key="2">
    <citation type="journal article" date="2015" name="Fish Shellfish Immunol.">
        <title>Early steps in the European eel (Anguilla anguilla)-Vibrio vulnificus interaction in the gills: Role of the RtxA13 toxin.</title>
        <authorList>
            <person name="Callol A."/>
            <person name="Pajuelo D."/>
            <person name="Ebbesson L."/>
            <person name="Teles M."/>
            <person name="MacKenzie S."/>
            <person name="Amaro C."/>
        </authorList>
    </citation>
    <scope>NUCLEOTIDE SEQUENCE</scope>
</reference>
<dbReference type="AlphaFoldDB" id="A0A0E9UM77"/>
<protein>
    <submittedName>
        <fullName evidence="1">Uncharacterized protein</fullName>
    </submittedName>
</protein>
<evidence type="ECO:0000313" key="1">
    <source>
        <dbReference type="EMBL" id="JAH66078.1"/>
    </source>
</evidence>
<sequence length="21" mass="2380">MLRPVEQTSVWPLECVGKCTC</sequence>
<name>A0A0E9UM77_ANGAN</name>
<organism evidence="1">
    <name type="scientific">Anguilla anguilla</name>
    <name type="common">European freshwater eel</name>
    <name type="synonym">Muraena anguilla</name>
    <dbReference type="NCBI Taxonomy" id="7936"/>
    <lineage>
        <taxon>Eukaryota</taxon>
        <taxon>Metazoa</taxon>
        <taxon>Chordata</taxon>
        <taxon>Craniata</taxon>
        <taxon>Vertebrata</taxon>
        <taxon>Euteleostomi</taxon>
        <taxon>Actinopterygii</taxon>
        <taxon>Neopterygii</taxon>
        <taxon>Teleostei</taxon>
        <taxon>Anguilliformes</taxon>
        <taxon>Anguillidae</taxon>
        <taxon>Anguilla</taxon>
    </lineage>
</organism>
<proteinExistence type="predicted"/>
<reference evidence="1" key="1">
    <citation type="submission" date="2014-11" db="EMBL/GenBank/DDBJ databases">
        <authorList>
            <person name="Amaro Gonzalez C."/>
        </authorList>
    </citation>
    <scope>NUCLEOTIDE SEQUENCE</scope>
</reference>